<protein>
    <submittedName>
        <fullName evidence="1">Uncharacterized protein</fullName>
    </submittedName>
</protein>
<reference evidence="2" key="1">
    <citation type="journal article" date="2017" name="Nature">
        <title>The sunflower genome provides insights into oil metabolism, flowering and Asterid evolution.</title>
        <authorList>
            <person name="Badouin H."/>
            <person name="Gouzy J."/>
            <person name="Grassa C.J."/>
            <person name="Murat F."/>
            <person name="Staton S.E."/>
            <person name="Cottret L."/>
            <person name="Lelandais-Briere C."/>
            <person name="Owens G.L."/>
            <person name="Carrere S."/>
            <person name="Mayjonade B."/>
            <person name="Legrand L."/>
            <person name="Gill N."/>
            <person name="Kane N.C."/>
            <person name="Bowers J.E."/>
            <person name="Hubner S."/>
            <person name="Bellec A."/>
            <person name="Berard A."/>
            <person name="Berges H."/>
            <person name="Blanchet N."/>
            <person name="Boniface M.C."/>
            <person name="Brunel D."/>
            <person name="Catrice O."/>
            <person name="Chaidir N."/>
            <person name="Claudel C."/>
            <person name="Donnadieu C."/>
            <person name="Faraut T."/>
            <person name="Fievet G."/>
            <person name="Helmstetter N."/>
            <person name="King M."/>
            <person name="Knapp S.J."/>
            <person name="Lai Z."/>
            <person name="Le Paslier M.C."/>
            <person name="Lippi Y."/>
            <person name="Lorenzon L."/>
            <person name="Mandel J.R."/>
            <person name="Marage G."/>
            <person name="Marchand G."/>
            <person name="Marquand E."/>
            <person name="Bret-Mestries E."/>
            <person name="Morien E."/>
            <person name="Nambeesan S."/>
            <person name="Nguyen T."/>
            <person name="Pegot-Espagnet P."/>
            <person name="Pouilly N."/>
            <person name="Raftis F."/>
            <person name="Sallet E."/>
            <person name="Schiex T."/>
            <person name="Thomas J."/>
            <person name="Vandecasteele C."/>
            <person name="Vares D."/>
            <person name="Vear F."/>
            <person name="Vautrin S."/>
            <person name="Crespi M."/>
            <person name="Mangin B."/>
            <person name="Burke J.M."/>
            <person name="Salse J."/>
            <person name="Munos S."/>
            <person name="Vincourt P."/>
            <person name="Rieseberg L.H."/>
            <person name="Langlade N.B."/>
        </authorList>
    </citation>
    <scope>NUCLEOTIDE SEQUENCE [LARGE SCALE GENOMIC DNA]</scope>
    <source>
        <strain evidence="2">cv. SF193</strain>
    </source>
</reference>
<dbReference type="AlphaFoldDB" id="A0A251VKY8"/>
<accession>A0A251VKY8</accession>
<gene>
    <name evidence="1" type="ORF">HannXRQ_Chr01g0002911</name>
</gene>
<proteinExistence type="predicted"/>
<evidence type="ECO:0000313" key="2">
    <source>
        <dbReference type="Proteomes" id="UP000215914"/>
    </source>
</evidence>
<sequence length="76" mass="9081">MPLHVLFHNFSIRSFKGEVYQSYSNFHTVRIFNPTTDLKVCLKLPLTRNHKRPPLGAKRLQRSSSTTKKIKWWLKR</sequence>
<organism evidence="1 2">
    <name type="scientific">Helianthus annuus</name>
    <name type="common">Common sunflower</name>
    <dbReference type="NCBI Taxonomy" id="4232"/>
    <lineage>
        <taxon>Eukaryota</taxon>
        <taxon>Viridiplantae</taxon>
        <taxon>Streptophyta</taxon>
        <taxon>Embryophyta</taxon>
        <taxon>Tracheophyta</taxon>
        <taxon>Spermatophyta</taxon>
        <taxon>Magnoliopsida</taxon>
        <taxon>eudicotyledons</taxon>
        <taxon>Gunneridae</taxon>
        <taxon>Pentapetalae</taxon>
        <taxon>asterids</taxon>
        <taxon>campanulids</taxon>
        <taxon>Asterales</taxon>
        <taxon>Asteraceae</taxon>
        <taxon>Asteroideae</taxon>
        <taxon>Heliantheae alliance</taxon>
        <taxon>Heliantheae</taxon>
        <taxon>Helianthus</taxon>
    </lineage>
</organism>
<dbReference type="EMBL" id="CM007890">
    <property type="protein sequence ID" value="OTG36009.1"/>
    <property type="molecule type" value="Genomic_DNA"/>
</dbReference>
<keyword evidence="2" id="KW-1185">Reference proteome</keyword>
<name>A0A251VKY8_HELAN</name>
<evidence type="ECO:0000313" key="1">
    <source>
        <dbReference type="EMBL" id="OTG36009.1"/>
    </source>
</evidence>
<dbReference type="InParanoid" id="A0A251VKY8"/>
<dbReference type="Proteomes" id="UP000215914">
    <property type="component" value="Chromosome 1"/>
</dbReference>